<evidence type="ECO:0000256" key="4">
    <source>
        <dbReference type="ARBA" id="ARBA00008706"/>
    </source>
</evidence>
<dbReference type="Proteomes" id="UP000183507">
    <property type="component" value="Unassembled WGS sequence"/>
</dbReference>
<dbReference type="Pfam" id="PF02744">
    <property type="entry name" value="GalP_UDP_tr_C"/>
    <property type="match status" value="1"/>
</dbReference>
<gene>
    <name evidence="10" type="primary">galT</name>
    <name evidence="13" type="ORF">SAMN04487767_103102</name>
</gene>
<dbReference type="InterPro" id="IPR000766">
    <property type="entry name" value="GalP_uridyl_Trfase_II"/>
</dbReference>
<evidence type="ECO:0000256" key="2">
    <source>
        <dbReference type="ARBA" id="ARBA00004496"/>
    </source>
</evidence>
<comment type="pathway">
    <text evidence="3 10">Carbohydrate metabolism; galactose metabolism.</text>
</comment>
<evidence type="ECO:0000256" key="6">
    <source>
        <dbReference type="ARBA" id="ARBA00022679"/>
    </source>
</evidence>
<keyword evidence="9 10" id="KW-0119">Carbohydrate metabolism</keyword>
<dbReference type="EC" id="2.7.7.12" evidence="10"/>
<dbReference type="NCBIfam" id="TIGR01239">
    <property type="entry name" value="galT_2"/>
    <property type="match status" value="1"/>
</dbReference>
<comment type="catalytic activity">
    <reaction evidence="1 10">
        <text>alpha-D-galactose 1-phosphate + UDP-alpha-D-glucose = alpha-D-glucose 1-phosphate + UDP-alpha-D-galactose</text>
        <dbReference type="Rhea" id="RHEA:13989"/>
        <dbReference type="ChEBI" id="CHEBI:58336"/>
        <dbReference type="ChEBI" id="CHEBI:58601"/>
        <dbReference type="ChEBI" id="CHEBI:58885"/>
        <dbReference type="ChEBI" id="CHEBI:66914"/>
        <dbReference type="EC" id="2.7.7.12"/>
    </reaction>
</comment>
<name>A0A1G6PCG4_9BACI</name>
<dbReference type="EMBL" id="FMZR01000003">
    <property type="protein sequence ID" value="SDC77843.1"/>
    <property type="molecule type" value="Genomic_DNA"/>
</dbReference>
<dbReference type="InterPro" id="IPR005850">
    <property type="entry name" value="GalP_Utransf_C"/>
</dbReference>
<keyword evidence="8 10" id="KW-0299">Galactose metabolism</keyword>
<dbReference type="InterPro" id="IPR023425">
    <property type="entry name" value="GalP_uridyl_Trfase_II_CS"/>
</dbReference>
<dbReference type="GO" id="GO:0006012">
    <property type="term" value="P:galactose metabolic process"/>
    <property type="evidence" value="ECO:0007669"/>
    <property type="project" value="UniProtKB-UniRule"/>
</dbReference>
<dbReference type="RefSeq" id="WP_074651000.1">
    <property type="nucleotide sequence ID" value="NZ_FMZR01000003.1"/>
</dbReference>
<dbReference type="AlphaFoldDB" id="A0A1G6PCG4"/>
<proteinExistence type="inferred from homology"/>
<dbReference type="NCBIfam" id="NF003629">
    <property type="entry name" value="PRK05270.1-2"/>
    <property type="match status" value="1"/>
</dbReference>
<evidence type="ECO:0000256" key="9">
    <source>
        <dbReference type="ARBA" id="ARBA00023277"/>
    </source>
</evidence>
<evidence type="ECO:0000256" key="8">
    <source>
        <dbReference type="ARBA" id="ARBA00023144"/>
    </source>
</evidence>
<evidence type="ECO:0000313" key="14">
    <source>
        <dbReference type="Proteomes" id="UP000183507"/>
    </source>
</evidence>
<dbReference type="PANTHER" id="PTHR39191:SF1">
    <property type="entry name" value="DUF4922 DOMAIN-CONTAINING PROTEIN"/>
    <property type="match status" value="1"/>
</dbReference>
<accession>A0A1G6PCG4</accession>
<evidence type="ECO:0000259" key="11">
    <source>
        <dbReference type="Pfam" id="PF01087"/>
    </source>
</evidence>
<evidence type="ECO:0000256" key="3">
    <source>
        <dbReference type="ARBA" id="ARBA00004947"/>
    </source>
</evidence>
<dbReference type="InterPro" id="IPR005849">
    <property type="entry name" value="GalP_Utransf_N"/>
</dbReference>
<organism evidence="13 14">
    <name type="scientific">Bacillus wiedmannii</name>
    <dbReference type="NCBI Taxonomy" id="1890302"/>
    <lineage>
        <taxon>Bacteria</taxon>
        <taxon>Bacillati</taxon>
        <taxon>Bacillota</taxon>
        <taxon>Bacilli</taxon>
        <taxon>Bacillales</taxon>
        <taxon>Bacillaceae</taxon>
        <taxon>Bacillus</taxon>
        <taxon>Bacillus cereus group</taxon>
    </lineage>
</organism>
<protein>
    <recommendedName>
        <fullName evidence="10">Galactose-1-phosphate uridylyltransferase</fullName>
        <shortName evidence="10">Gal-1-P uridylyltransferase</shortName>
        <ecNumber evidence="10">2.7.7.12</ecNumber>
    </recommendedName>
    <alternativeName>
        <fullName evidence="10">UDP-glucose--hexose-1-phosphate uridylyltransferase</fullName>
    </alternativeName>
</protein>
<evidence type="ECO:0000313" key="13">
    <source>
        <dbReference type="EMBL" id="SDC77843.1"/>
    </source>
</evidence>
<keyword evidence="5 10" id="KW-0963">Cytoplasm</keyword>
<evidence type="ECO:0000256" key="10">
    <source>
        <dbReference type="HAMAP-Rule" id="MF_00571"/>
    </source>
</evidence>
<dbReference type="GO" id="GO:0008108">
    <property type="term" value="F:UDP-glucose:hexose-1-phosphate uridylyltransferase activity"/>
    <property type="evidence" value="ECO:0007669"/>
    <property type="project" value="UniProtKB-UniRule"/>
</dbReference>
<comment type="subcellular location">
    <subcellularLocation>
        <location evidence="2 10">Cytoplasm</location>
    </subcellularLocation>
</comment>
<evidence type="ECO:0000256" key="5">
    <source>
        <dbReference type="ARBA" id="ARBA00022490"/>
    </source>
</evidence>
<dbReference type="HAMAP" id="MF_00571">
    <property type="entry name" value="GalP_UDP_trans"/>
    <property type="match status" value="1"/>
</dbReference>
<keyword evidence="7 10" id="KW-0548">Nucleotidyltransferase</keyword>
<dbReference type="Pfam" id="PF01087">
    <property type="entry name" value="GalP_UDP_transf"/>
    <property type="match status" value="1"/>
</dbReference>
<evidence type="ECO:0000256" key="1">
    <source>
        <dbReference type="ARBA" id="ARBA00001107"/>
    </source>
</evidence>
<feature type="domain" description="Galactose-1-phosphate uridyl transferase C-terminal" evidence="12">
    <location>
        <begin position="249"/>
        <end position="442"/>
    </location>
</feature>
<dbReference type="PIRSF" id="PIRSF006005">
    <property type="entry name" value="GalT_BS"/>
    <property type="match status" value="1"/>
</dbReference>
<evidence type="ECO:0000256" key="7">
    <source>
        <dbReference type="ARBA" id="ARBA00022695"/>
    </source>
</evidence>
<dbReference type="PROSITE" id="PS01163">
    <property type="entry name" value="GAL_P_UDP_TRANSF_II"/>
    <property type="match status" value="1"/>
</dbReference>
<dbReference type="PANTHER" id="PTHR39191">
    <property type="entry name" value="GALACTOSE-1-PHOSPHATE URIDYLYLTRANSFERASE"/>
    <property type="match status" value="1"/>
</dbReference>
<evidence type="ECO:0000259" key="12">
    <source>
        <dbReference type="Pfam" id="PF02744"/>
    </source>
</evidence>
<sequence>MIYQAIQQLIDRAIEVQLIEKEDEIYTRNQILSLLRLDDFVVEASAPASAPAKKAISELLEELIEYACMHKVIEAVMDEKEILASAIMDVFMSKPSVINSLFYEKYEQNPKAATNYFYELSKNSNYIQMKQISKNINYKVNTEYGPIDITINLSKPEKDPKQIARERVLESTNYPKCLLCIENEGYRGRIGHPARSNHRIIRMNLTDESWFLQYSPYIYFNEHCIVLSSEHRDMKIDRQTFLRLLKFVEKFPHYFLGSNADLPIVGGSILTHDHYQGGNYEFAMANASNDLIFELTNFREMQCSIIKWPMSVIRLRSKDIEQIVNAGEYILERWKGYSDPSVNIFAFTNDVPHNTITPIARYRNSMYELDLVLRNNRISEEHPLGIFHPHAEIQHIKKENIGLIEVMGLAVLPARLKTELQEVEKFLLNIPSDIPTPHIRWAEQLKIKYDNRIHEHNVQEIIREEVGRKFIQALEDAGVFKRDDEGISAFKRFIQTLN</sequence>
<keyword evidence="6 10" id="KW-0808">Transferase</keyword>
<reference evidence="14" key="1">
    <citation type="submission" date="2016-10" db="EMBL/GenBank/DDBJ databases">
        <authorList>
            <person name="Varghese N."/>
        </authorList>
    </citation>
    <scope>NUCLEOTIDE SEQUENCE [LARGE SCALE GENOMIC DNA]</scope>
    <source>
        <strain evidence="14">KPR-7A</strain>
    </source>
</reference>
<comment type="similarity">
    <text evidence="4 10">Belongs to the galactose-1-phosphate uridylyltransferase type 2 family.</text>
</comment>
<dbReference type="UniPathway" id="UPA00214"/>
<dbReference type="GO" id="GO:0005737">
    <property type="term" value="C:cytoplasm"/>
    <property type="evidence" value="ECO:0007669"/>
    <property type="project" value="UniProtKB-SubCell"/>
</dbReference>
<feature type="domain" description="Galactose-1-phosphate uridyl transferase N-terminal" evidence="11">
    <location>
        <begin position="19"/>
        <end position="232"/>
    </location>
</feature>